<dbReference type="PROSITE" id="PS51465">
    <property type="entry name" value="KAZAL_2"/>
    <property type="match status" value="1"/>
</dbReference>
<keyword evidence="2" id="KW-0964">Secreted</keyword>
<evidence type="ECO:0000259" key="7">
    <source>
        <dbReference type="PROSITE" id="PS51465"/>
    </source>
</evidence>
<dbReference type="GO" id="GO:0005576">
    <property type="term" value="C:extracellular region"/>
    <property type="evidence" value="ECO:0007669"/>
    <property type="project" value="UniProtKB-SubCell"/>
</dbReference>
<dbReference type="PANTHER" id="PTHR47499">
    <property type="entry name" value="SERINE PROTEASE INHIBITOR KAZAL-TYPE 7 SPINK7"/>
    <property type="match status" value="1"/>
</dbReference>
<reference evidence="8" key="2">
    <citation type="submission" date="2025-09" db="UniProtKB">
        <authorList>
            <consortium name="Ensembl"/>
        </authorList>
    </citation>
    <scope>IDENTIFICATION</scope>
</reference>
<dbReference type="FunFam" id="3.30.60.30:FF:000036">
    <property type="entry name" value="Ovomucoid"/>
    <property type="match status" value="1"/>
</dbReference>
<keyword evidence="5" id="KW-1015">Disulfide bond</keyword>
<keyword evidence="6" id="KW-0325">Glycoprotein</keyword>
<name>A0A674IQ61_9SAUR</name>
<dbReference type="Gene3D" id="3.30.60.30">
    <property type="match status" value="1"/>
</dbReference>
<dbReference type="InParanoid" id="A0A674IQ61"/>
<dbReference type="PROSITE" id="PS00282">
    <property type="entry name" value="KAZAL_1"/>
    <property type="match status" value="1"/>
</dbReference>
<evidence type="ECO:0000256" key="3">
    <source>
        <dbReference type="ARBA" id="ARBA00022690"/>
    </source>
</evidence>
<dbReference type="PANTHER" id="PTHR47499:SF1">
    <property type="entry name" value="SERINE PROTEASE INHIBITOR KAZAL-TYPE 7"/>
    <property type="match status" value="1"/>
</dbReference>
<dbReference type="GeneTree" id="ENSGT01030000235731"/>
<dbReference type="InterPro" id="IPR002350">
    <property type="entry name" value="Kazal_dom"/>
</dbReference>
<evidence type="ECO:0000256" key="4">
    <source>
        <dbReference type="ARBA" id="ARBA00022900"/>
    </source>
</evidence>
<evidence type="ECO:0000313" key="8">
    <source>
        <dbReference type="Ensembl" id="ENSTMTP00000009654.1"/>
    </source>
</evidence>
<dbReference type="SMART" id="SM00280">
    <property type="entry name" value="KAZAL"/>
    <property type="match status" value="1"/>
</dbReference>
<organism evidence="8 9">
    <name type="scientific">Terrapene triunguis</name>
    <name type="common">Three-toed box turtle</name>
    <dbReference type="NCBI Taxonomy" id="2587831"/>
    <lineage>
        <taxon>Eukaryota</taxon>
        <taxon>Metazoa</taxon>
        <taxon>Chordata</taxon>
        <taxon>Craniata</taxon>
        <taxon>Vertebrata</taxon>
        <taxon>Euteleostomi</taxon>
        <taxon>Archelosauria</taxon>
        <taxon>Testudinata</taxon>
        <taxon>Testudines</taxon>
        <taxon>Cryptodira</taxon>
        <taxon>Durocryptodira</taxon>
        <taxon>Testudinoidea</taxon>
        <taxon>Emydidae</taxon>
        <taxon>Terrapene</taxon>
    </lineage>
</organism>
<sequence length="83" mass="9151">NIPQGALVKLTALCCIWVDCNRYPRAKERGPFFCPKVYKPVCGTNDMTYGNKCLLCSAIWETGINIGMKHKGKCGEKVNPGIS</sequence>
<accession>A0A674IQ61</accession>
<reference evidence="8" key="1">
    <citation type="submission" date="2025-08" db="UniProtKB">
        <authorList>
            <consortium name="Ensembl"/>
        </authorList>
    </citation>
    <scope>IDENTIFICATION</scope>
</reference>
<evidence type="ECO:0000256" key="1">
    <source>
        <dbReference type="ARBA" id="ARBA00004613"/>
    </source>
</evidence>
<evidence type="ECO:0000256" key="6">
    <source>
        <dbReference type="ARBA" id="ARBA00023180"/>
    </source>
</evidence>
<dbReference type="Pfam" id="PF00050">
    <property type="entry name" value="Kazal_1"/>
    <property type="match status" value="1"/>
</dbReference>
<comment type="subcellular location">
    <subcellularLocation>
        <location evidence="1">Secreted</location>
    </subcellularLocation>
</comment>
<dbReference type="InterPro" id="IPR036058">
    <property type="entry name" value="Kazal_dom_sf"/>
</dbReference>
<keyword evidence="4" id="KW-0722">Serine protease inhibitor</keyword>
<dbReference type="Proteomes" id="UP000472274">
    <property type="component" value="Unplaced"/>
</dbReference>
<keyword evidence="3" id="KW-0646">Protease inhibitor</keyword>
<dbReference type="AlphaFoldDB" id="A0A674IQ61"/>
<proteinExistence type="predicted"/>
<evidence type="ECO:0000256" key="2">
    <source>
        <dbReference type="ARBA" id="ARBA00022525"/>
    </source>
</evidence>
<dbReference type="SUPFAM" id="SSF100895">
    <property type="entry name" value="Kazal-type serine protease inhibitors"/>
    <property type="match status" value="1"/>
</dbReference>
<keyword evidence="9" id="KW-1185">Reference proteome</keyword>
<protein>
    <recommendedName>
        <fullName evidence="7">Kazal-like domain-containing protein</fullName>
    </recommendedName>
</protein>
<dbReference type="Ensembl" id="ENSTMTT00000009982.1">
    <property type="protein sequence ID" value="ENSTMTP00000009654.1"/>
    <property type="gene ID" value="ENSTMTG00000007022.1"/>
</dbReference>
<evidence type="ECO:0000313" key="9">
    <source>
        <dbReference type="Proteomes" id="UP000472274"/>
    </source>
</evidence>
<evidence type="ECO:0000256" key="5">
    <source>
        <dbReference type="ARBA" id="ARBA00023157"/>
    </source>
</evidence>
<dbReference type="GO" id="GO:0004867">
    <property type="term" value="F:serine-type endopeptidase inhibitor activity"/>
    <property type="evidence" value="ECO:0007669"/>
    <property type="project" value="UniProtKB-KW"/>
</dbReference>
<dbReference type="InterPro" id="IPR050159">
    <property type="entry name" value="Kazal-type_SerProtInhib"/>
</dbReference>
<feature type="domain" description="Kazal-like" evidence="7">
    <location>
        <begin position="16"/>
        <end position="76"/>
    </location>
</feature>